<proteinExistence type="predicted"/>
<dbReference type="InterPro" id="IPR029058">
    <property type="entry name" value="AB_hydrolase_fold"/>
</dbReference>
<sequence>MLLPQPQDDGTEIRFSAHWDLLGPFQLGTREAAWGADPLECVGGFRSLRPSQDFFHSSLAKNGLVTWSSSQANNLSITPRSATCGLTVSFPDIDWPFLQSIYGWSALQYQVWARGNLTVKAETQQKVVLYTDRLIEFWVDHRPSFGGDFYALRNAPLVLHLSPGEHRIDLRLIRDVRAMGGLVYPEIDIRLEAEISRANLAVLEEKLIAPDRVNGMLASDLASVPVRNESQEIIRIMGIECVDGAFDVVMAAKPSIQLSPGQSRPLSFRIAFLKLSVTVLKFRLKYANDQSSAISYTRVVAYQLNLRDQREPHKFTFLHPSNTVSYAILRPPSQTATLNAEANVAWPVLVNLHGAGLEADSDQVHRMFDDAPDLQAWIMSPTGMTSWSSDDWHNWGFADVEAAIAAIPRWLQSQSWKGPSVDINRWLVVGHSNGGQGTWYALTHRPDKIIGASPLSGYSSIQAYVPYHFWTEADPKIQCIRDCALSSYRHEILLENLNSRILQQHGSADDNVPVFHSRRLFQLQSQISSAADQTAYVELEGRGHWFDGIMTTSQLLNFYENILDETGDPATPLLNFQMVVADPASMGPKGGIMVDQKRTPGQLGRLRFAQTNHKVWNIETSNISRFHFAEWRSKVPPDSLQIDGNTIDINIDTQLTRMIFSRSLGSSWKMRQRPQRQCILDRRGAQLGPLDALLLTKDHFLIHLETCEVGNSLPTDDLHREVGVQVSRNLYQYFRADSEIVSLSEDLSSHKGNIITVAHGTELKKSLLSSYPITVSKEKGVCIRDSQGDEHSYAFCSGLGILCLRPLPQERLEAVLWGSDSTGLRYAARLLPMLTGTGQPDFVILGSDCAWKGSAGVVAMGFLDNMWNVSADSYIT</sequence>
<dbReference type="InterPro" id="IPR001375">
    <property type="entry name" value="Peptidase_S9_cat"/>
</dbReference>
<dbReference type="PANTHER" id="PTHR43037">
    <property type="entry name" value="UNNAMED PRODUCT-RELATED"/>
    <property type="match status" value="1"/>
</dbReference>
<dbReference type="GO" id="GO:0006508">
    <property type="term" value="P:proteolysis"/>
    <property type="evidence" value="ECO:0007669"/>
    <property type="project" value="InterPro"/>
</dbReference>
<evidence type="ECO:0000259" key="2">
    <source>
        <dbReference type="Pfam" id="PF00326"/>
    </source>
</evidence>
<dbReference type="Pfam" id="PF00326">
    <property type="entry name" value="Peptidase_S9"/>
    <property type="match status" value="1"/>
</dbReference>
<dbReference type="SUPFAM" id="SSF53474">
    <property type="entry name" value="alpha/beta-Hydrolases"/>
    <property type="match status" value="1"/>
</dbReference>
<dbReference type="AlphaFoldDB" id="A0A8H3G8Z5"/>
<accession>A0A8H3G8Z5</accession>
<dbReference type="InterPro" id="IPR050955">
    <property type="entry name" value="Plant_Biomass_Hydrol_Est"/>
</dbReference>
<dbReference type="OrthoDB" id="449091at2759"/>
<name>A0A8H3G8Z5_9LECA</name>
<evidence type="ECO:0000256" key="1">
    <source>
        <dbReference type="ARBA" id="ARBA00022729"/>
    </source>
</evidence>
<dbReference type="PANTHER" id="PTHR43037:SF4">
    <property type="entry name" value="PEPTIDASE S9 PROLYL OLIGOPEPTIDASE CATALYTIC DOMAIN-CONTAINING PROTEIN"/>
    <property type="match status" value="1"/>
</dbReference>
<reference evidence="3" key="1">
    <citation type="submission" date="2021-03" db="EMBL/GenBank/DDBJ databases">
        <authorList>
            <person name="Tagirdzhanova G."/>
        </authorList>
    </citation>
    <scope>NUCLEOTIDE SEQUENCE</scope>
</reference>
<comment type="caution">
    <text evidence="3">The sequence shown here is derived from an EMBL/GenBank/DDBJ whole genome shotgun (WGS) entry which is preliminary data.</text>
</comment>
<gene>
    <name evidence="3" type="ORF">HETSPECPRED_009675</name>
</gene>
<keyword evidence="1" id="KW-0732">Signal</keyword>
<keyword evidence="4" id="KW-1185">Reference proteome</keyword>
<organism evidence="3 4">
    <name type="scientific">Heterodermia speciosa</name>
    <dbReference type="NCBI Taxonomy" id="116794"/>
    <lineage>
        <taxon>Eukaryota</taxon>
        <taxon>Fungi</taxon>
        <taxon>Dikarya</taxon>
        <taxon>Ascomycota</taxon>
        <taxon>Pezizomycotina</taxon>
        <taxon>Lecanoromycetes</taxon>
        <taxon>OSLEUM clade</taxon>
        <taxon>Lecanoromycetidae</taxon>
        <taxon>Caliciales</taxon>
        <taxon>Physciaceae</taxon>
        <taxon>Heterodermia</taxon>
    </lineage>
</organism>
<evidence type="ECO:0000313" key="4">
    <source>
        <dbReference type="Proteomes" id="UP000664521"/>
    </source>
</evidence>
<dbReference type="Gene3D" id="3.40.50.1820">
    <property type="entry name" value="alpha/beta hydrolase"/>
    <property type="match status" value="1"/>
</dbReference>
<feature type="domain" description="Peptidase S9 prolyl oligopeptidase catalytic" evidence="2">
    <location>
        <begin position="387"/>
        <end position="563"/>
    </location>
</feature>
<protein>
    <recommendedName>
        <fullName evidence="2">Peptidase S9 prolyl oligopeptidase catalytic domain-containing protein</fullName>
    </recommendedName>
</protein>
<dbReference type="GO" id="GO:0008236">
    <property type="term" value="F:serine-type peptidase activity"/>
    <property type="evidence" value="ECO:0007669"/>
    <property type="project" value="InterPro"/>
</dbReference>
<dbReference type="EMBL" id="CAJPDS010000080">
    <property type="protein sequence ID" value="CAF9935151.1"/>
    <property type="molecule type" value="Genomic_DNA"/>
</dbReference>
<dbReference type="Proteomes" id="UP000664521">
    <property type="component" value="Unassembled WGS sequence"/>
</dbReference>
<evidence type="ECO:0000313" key="3">
    <source>
        <dbReference type="EMBL" id="CAF9935151.1"/>
    </source>
</evidence>